<dbReference type="InterPro" id="IPR020845">
    <property type="entry name" value="AMP-binding_CS"/>
</dbReference>
<sequence length="548" mass="59216">MNAGSTMDGKPMPMPLRVIDLLRHAARNHPGAEIVSRRVEGDIHRSTYAEAYARACRVARALRDELGVSPGDKVATLAWNTHRHLELYYGTAGLGAVIHTINPRLAGDQLAWICNHAGDRVLCFDGTFAPLVAAVAPQLRTVQAFVQLSPGPAAAAPLPEVLDYEALLARVPGADMDWPAVDENATCGLCYTSGTTGDPKGVGYTPRSTVLHAYASALPDSLDLSARDTVMPVVPMFHVNAWGLPFTLPMVGAKMVLPGPALDGRSIYELCESEGVTMAAGVPTIWLGLLQHLRANGLKFTSLRKTVIGGAAAGEAMVRAFEQEHGVAVIHGWGMTETSPVAAINQPTRRHEALTPDERIRLKTRQGREVFGVEMRIEDESGRELPRDGRAAGRLLVRGPWVAQAYQGGLQAARADGWFDTGDIASIDPEGYMLIVDRAKDMVKSGGEWISSIDLENAAMSHPAVLEAAVIGLPHPKWDERPLLVCVRRDGAQLRAEDVLEHLRPRVARWWLPETVEFVDALPHGPTGKVLKTVLRQQYAGHASKGAA</sequence>
<keyword evidence="8" id="KW-1185">Reference proteome</keyword>
<dbReference type="InterPro" id="IPR042099">
    <property type="entry name" value="ANL_N_sf"/>
</dbReference>
<name>A0A4Z0C1H0_9BURK</name>
<dbReference type="InterPro" id="IPR025110">
    <property type="entry name" value="AMP-bd_C"/>
</dbReference>
<dbReference type="InterPro" id="IPR000873">
    <property type="entry name" value="AMP-dep_synth/lig_dom"/>
</dbReference>
<dbReference type="InterPro" id="IPR045851">
    <property type="entry name" value="AMP-bd_C_sf"/>
</dbReference>
<dbReference type="SUPFAM" id="SSF56801">
    <property type="entry name" value="Acetyl-CoA synthetase-like"/>
    <property type="match status" value="1"/>
</dbReference>
<dbReference type="PROSITE" id="PS00455">
    <property type="entry name" value="AMP_BINDING"/>
    <property type="match status" value="1"/>
</dbReference>
<evidence type="ECO:0000313" key="8">
    <source>
        <dbReference type="Proteomes" id="UP000297564"/>
    </source>
</evidence>
<dbReference type="PANTHER" id="PTHR43859">
    <property type="entry name" value="ACYL-ACTIVATING ENZYME"/>
    <property type="match status" value="1"/>
</dbReference>
<dbReference type="Gene3D" id="3.40.50.12780">
    <property type="entry name" value="N-terminal domain of ligase-like"/>
    <property type="match status" value="1"/>
</dbReference>
<dbReference type="OrthoDB" id="9766486at2"/>
<proteinExistence type="inferred from homology"/>
<reference evidence="7 8" key="1">
    <citation type="submission" date="2019-03" db="EMBL/GenBank/DDBJ databases">
        <title>Ramlibacter rhizophilus CCTCC AB2015357, whole genome shotgun sequence.</title>
        <authorList>
            <person name="Zhang X."/>
            <person name="Feng G."/>
            <person name="Zhu H."/>
        </authorList>
    </citation>
    <scope>NUCLEOTIDE SEQUENCE [LARGE SCALE GENOMIC DNA]</scope>
    <source>
        <strain evidence="7 8">CCTCC AB2015357</strain>
    </source>
</reference>
<keyword evidence="3" id="KW-0276">Fatty acid metabolism</keyword>
<evidence type="ECO:0000259" key="6">
    <source>
        <dbReference type="Pfam" id="PF13193"/>
    </source>
</evidence>
<evidence type="ECO:0000256" key="2">
    <source>
        <dbReference type="ARBA" id="ARBA00022598"/>
    </source>
</evidence>
<dbReference type="GO" id="GO:0016874">
    <property type="term" value="F:ligase activity"/>
    <property type="evidence" value="ECO:0007669"/>
    <property type="project" value="UniProtKB-KW"/>
</dbReference>
<dbReference type="GO" id="GO:0006631">
    <property type="term" value="P:fatty acid metabolic process"/>
    <property type="evidence" value="ECO:0007669"/>
    <property type="project" value="UniProtKB-KW"/>
</dbReference>
<dbReference type="PANTHER" id="PTHR43859:SF4">
    <property type="entry name" value="BUTANOATE--COA LIGASE AAE1-RELATED"/>
    <property type="match status" value="1"/>
</dbReference>
<evidence type="ECO:0000256" key="3">
    <source>
        <dbReference type="ARBA" id="ARBA00022832"/>
    </source>
</evidence>
<protein>
    <submittedName>
        <fullName evidence="7">Long-chain-fatty-acid--CoA ligase</fullName>
    </submittedName>
</protein>
<accession>A0A4Z0C1H0</accession>
<dbReference type="Proteomes" id="UP000297564">
    <property type="component" value="Unassembled WGS sequence"/>
</dbReference>
<feature type="domain" description="AMP-binding enzyme C-terminal" evidence="6">
    <location>
        <begin position="455"/>
        <end position="529"/>
    </location>
</feature>
<evidence type="ECO:0000259" key="5">
    <source>
        <dbReference type="Pfam" id="PF00501"/>
    </source>
</evidence>
<evidence type="ECO:0000256" key="4">
    <source>
        <dbReference type="ARBA" id="ARBA00023098"/>
    </source>
</evidence>
<dbReference type="Gene3D" id="3.30.300.30">
    <property type="match status" value="1"/>
</dbReference>
<organism evidence="7 8">
    <name type="scientific">Ramlibacter rhizophilus</name>
    <dbReference type="NCBI Taxonomy" id="1781167"/>
    <lineage>
        <taxon>Bacteria</taxon>
        <taxon>Pseudomonadati</taxon>
        <taxon>Pseudomonadota</taxon>
        <taxon>Betaproteobacteria</taxon>
        <taxon>Burkholderiales</taxon>
        <taxon>Comamonadaceae</taxon>
        <taxon>Ramlibacter</taxon>
    </lineage>
</organism>
<comment type="similarity">
    <text evidence="1">Belongs to the ATP-dependent AMP-binding enzyme family.</text>
</comment>
<keyword evidence="4" id="KW-0443">Lipid metabolism</keyword>
<keyword evidence="2 7" id="KW-0436">Ligase</keyword>
<dbReference type="FunFam" id="3.30.300.30:FF:000008">
    <property type="entry name" value="2,3-dihydroxybenzoate-AMP ligase"/>
    <property type="match status" value="1"/>
</dbReference>
<dbReference type="Pfam" id="PF13193">
    <property type="entry name" value="AMP-binding_C"/>
    <property type="match status" value="1"/>
</dbReference>
<gene>
    <name evidence="7" type="ORF">EZ242_01455</name>
</gene>
<dbReference type="Pfam" id="PF00501">
    <property type="entry name" value="AMP-binding"/>
    <property type="match status" value="1"/>
</dbReference>
<comment type="caution">
    <text evidence="7">The sequence shown here is derived from an EMBL/GenBank/DDBJ whole genome shotgun (WGS) entry which is preliminary data.</text>
</comment>
<dbReference type="CDD" id="cd12119">
    <property type="entry name" value="ttLC_FACS_AlkK_like"/>
    <property type="match status" value="1"/>
</dbReference>
<dbReference type="AlphaFoldDB" id="A0A4Z0C1H0"/>
<evidence type="ECO:0000313" key="7">
    <source>
        <dbReference type="EMBL" id="TFZ05071.1"/>
    </source>
</evidence>
<dbReference type="EMBL" id="SMLL01000001">
    <property type="protein sequence ID" value="TFZ05071.1"/>
    <property type="molecule type" value="Genomic_DNA"/>
</dbReference>
<feature type="domain" description="AMP-dependent synthetase/ligase" evidence="5">
    <location>
        <begin position="23"/>
        <end position="406"/>
    </location>
</feature>
<dbReference type="NCBIfam" id="NF004837">
    <property type="entry name" value="PRK06187.1"/>
    <property type="match status" value="1"/>
</dbReference>
<evidence type="ECO:0000256" key="1">
    <source>
        <dbReference type="ARBA" id="ARBA00006432"/>
    </source>
</evidence>